<feature type="transmembrane region" description="Helical" evidence="1">
    <location>
        <begin position="140"/>
        <end position="164"/>
    </location>
</feature>
<feature type="transmembrane region" description="Helical" evidence="1">
    <location>
        <begin position="184"/>
        <end position="201"/>
    </location>
</feature>
<dbReference type="EMBL" id="LAZR01000004">
    <property type="protein sequence ID" value="KKO10727.1"/>
    <property type="molecule type" value="Genomic_DNA"/>
</dbReference>
<name>A0A0F9YEV6_9ZZZZ</name>
<feature type="transmembrane region" description="Helical" evidence="1">
    <location>
        <begin position="115"/>
        <end position="134"/>
    </location>
</feature>
<dbReference type="InterPro" id="IPR050133">
    <property type="entry name" value="NqrDE/RnfAE_oxidrdctase"/>
</dbReference>
<organism evidence="2">
    <name type="scientific">marine sediment metagenome</name>
    <dbReference type="NCBI Taxonomy" id="412755"/>
    <lineage>
        <taxon>unclassified sequences</taxon>
        <taxon>metagenomes</taxon>
        <taxon>ecological metagenomes</taxon>
    </lineage>
</organism>
<keyword evidence="1" id="KW-0472">Membrane</keyword>
<feature type="transmembrane region" description="Helical" evidence="1">
    <location>
        <begin position="45"/>
        <end position="69"/>
    </location>
</feature>
<sequence length="202" mass="21179">MKEFYVVLVTISLVNCISLSRLTGPASWSGRPGQWRPSVSNPGAVTVFTVSMAALLVANTLFTAGTLTMTAMVTGLSMPPLLIVTLGFISTALMLLPLTTWIGRRYPQPGRRLRLLLPVAGAECAILTSLLILAHPDSGLGATLLWSLCAGAGLILMITIFGGLRLRMAVSDAPAAWRGLPQELVTAGILALALLSPVGAMI</sequence>
<dbReference type="GO" id="GO:0005886">
    <property type="term" value="C:plasma membrane"/>
    <property type="evidence" value="ECO:0007669"/>
    <property type="project" value="TreeGrafter"/>
</dbReference>
<evidence type="ECO:0000256" key="1">
    <source>
        <dbReference type="SAM" id="Phobius"/>
    </source>
</evidence>
<feature type="transmembrane region" description="Helical" evidence="1">
    <location>
        <begin position="6"/>
        <end position="24"/>
    </location>
</feature>
<comment type="caution">
    <text evidence="2">The sequence shown here is derived from an EMBL/GenBank/DDBJ whole genome shotgun (WGS) entry which is preliminary data.</text>
</comment>
<gene>
    <name evidence="2" type="ORF">LCGC14_0022100</name>
</gene>
<keyword evidence="1" id="KW-1133">Transmembrane helix</keyword>
<keyword evidence="1" id="KW-0812">Transmembrane</keyword>
<feature type="transmembrane region" description="Helical" evidence="1">
    <location>
        <begin position="81"/>
        <end position="103"/>
    </location>
</feature>
<accession>A0A0F9YEV6</accession>
<evidence type="ECO:0000313" key="2">
    <source>
        <dbReference type="EMBL" id="KKO10727.1"/>
    </source>
</evidence>
<reference evidence="2" key="1">
    <citation type="journal article" date="2015" name="Nature">
        <title>Complex archaea that bridge the gap between prokaryotes and eukaryotes.</title>
        <authorList>
            <person name="Spang A."/>
            <person name="Saw J.H."/>
            <person name="Jorgensen S.L."/>
            <person name="Zaremba-Niedzwiedzka K."/>
            <person name="Martijn J."/>
            <person name="Lind A.E."/>
            <person name="van Eijk R."/>
            <person name="Schleper C."/>
            <person name="Guy L."/>
            <person name="Ettema T.J."/>
        </authorList>
    </citation>
    <scope>NUCLEOTIDE SEQUENCE</scope>
</reference>
<proteinExistence type="predicted"/>
<protein>
    <submittedName>
        <fullName evidence="2">Uncharacterized protein</fullName>
    </submittedName>
</protein>
<dbReference type="PANTHER" id="PTHR30335">
    <property type="entry name" value="INTEGRAL MEMBRANE PROTEIN OF SOXR-REDUCING COMPLEX"/>
    <property type="match status" value="1"/>
</dbReference>
<dbReference type="AlphaFoldDB" id="A0A0F9YEV6"/>
<dbReference type="PANTHER" id="PTHR30335:SF0">
    <property type="entry name" value="ION-TRANSLOCATING OXIDOREDUCTASE COMPLEX SUBUNIT A"/>
    <property type="match status" value="1"/>
</dbReference>